<sequence length="128" mass="14339">MAYLLALLMAAASFLLNRELLRRFGSHVVISLSPVLEESVKTLSAYYFQADLIMVHIGFGVIEAAYDWYSSQETAWKAAILSIVGHTFFGAVTAFCWRLAGIIWLGLAAGCIVHLLWNVIILRWFATR</sequence>
<dbReference type="AlphaFoldDB" id="F7NH87"/>
<organism evidence="2 3">
    <name type="scientific">Acetonema longum DSM 6540</name>
    <dbReference type="NCBI Taxonomy" id="1009370"/>
    <lineage>
        <taxon>Bacteria</taxon>
        <taxon>Bacillati</taxon>
        <taxon>Bacillota</taxon>
        <taxon>Negativicutes</taxon>
        <taxon>Acetonemataceae</taxon>
        <taxon>Acetonema</taxon>
    </lineage>
</organism>
<proteinExistence type="predicted"/>
<dbReference type="STRING" id="1009370.ALO_07163"/>
<dbReference type="RefSeq" id="WP_004094126.1">
    <property type="nucleotide sequence ID" value="NZ_AFGF01000053.1"/>
</dbReference>
<name>F7NH87_9FIRM</name>
<reference evidence="2 3" key="1">
    <citation type="journal article" date="2011" name="EMBO J.">
        <title>Structural diversity of bacterial flagellar motors.</title>
        <authorList>
            <person name="Chen S."/>
            <person name="Beeby M."/>
            <person name="Murphy G.E."/>
            <person name="Leadbetter J.R."/>
            <person name="Hendrixson D.R."/>
            <person name="Briegel A."/>
            <person name="Li Z."/>
            <person name="Shi J."/>
            <person name="Tocheva E.I."/>
            <person name="Muller A."/>
            <person name="Dobro M.J."/>
            <person name="Jensen G.J."/>
        </authorList>
    </citation>
    <scope>NUCLEOTIDE SEQUENCE [LARGE SCALE GENOMIC DNA]</scope>
    <source>
        <strain evidence="2 3">DSM 6540</strain>
    </source>
</reference>
<keyword evidence="1" id="KW-0472">Membrane</keyword>
<keyword evidence="1" id="KW-1133">Transmembrane helix</keyword>
<comment type="caution">
    <text evidence="2">The sequence shown here is derived from an EMBL/GenBank/DDBJ whole genome shotgun (WGS) entry which is preliminary data.</text>
</comment>
<keyword evidence="1" id="KW-0812">Transmembrane</keyword>
<evidence type="ECO:0000313" key="3">
    <source>
        <dbReference type="Proteomes" id="UP000003240"/>
    </source>
</evidence>
<dbReference type="eggNOG" id="ENOG5033B2Y">
    <property type="taxonomic scope" value="Bacteria"/>
</dbReference>
<gene>
    <name evidence="2" type="ORF">ALO_07163</name>
</gene>
<dbReference type="EMBL" id="AFGF01000053">
    <property type="protein sequence ID" value="EGO64570.1"/>
    <property type="molecule type" value="Genomic_DNA"/>
</dbReference>
<keyword evidence="3" id="KW-1185">Reference proteome</keyword>
<dbReference type="Proteomes" id="UP000003240">
    <property type="component" value="Unassembled WGS sequence"/>
</dbReference>
<evidence type="ECO:0000313" key="2">
    <source>
        <dbReference type="EMBL" id="EGO64570.1"/>
    </source>
</evidence>
<evidence type="ECO:0000256" key="1">
    <source>
        <dbReference type="SAM" id="Phobius"/>
    </source>
</evidence>
<accession>F7NH87</accession>
<feature type="transmembrane region" description="Helical" evidence="1">
    <location>
        <begin position="103"/>
        <end position="126"/>
    </location>
</feature>
<dbReference type="OrthoDB" id="1683367at2"/>
<protein>
    <submittedName>
        <fullName evidence="2">Uncharacterized protein</fullName>
    </submittedName>
</protein>